<sequence length="301" mass="33268">MTSVLESRPAGHRRRVKTADGIELEVREWGDPNGPELLLVTGVAQSYLSFVKQYSAPEMQKFRIISFDPRGHGLSDKPFGDQWYQDGKRWSGEVQSVMDAMELHKPILAGWSLGGRIVRQYLVDYGDTQLSGVGFLSCRPVEVPEVIGPGNAVVQKLDIDDLGSRIDITSAFLRNCFGLQPDADEFAFALGYNMVCPFEIRQQIGKWWTEPAISEAALRRVTVPTLIVHGRDDILVLPDAAVITARLIPHATLSLYDGCGHSVFFEAAERFNAELRDFVKDCSDPAAALATAKRRTMAAAS</sequence>
<dbReference type="InterPro" id="IPR000073">
    <property type="entry name" value="AB_hydrolase_1"/>
</dbReference>
<dbReference type="PANTHER" id="PTHR43798:SF31">
    <property type="entry name" value="AB HYDROLASE SUPERFAMILY PROTEIN YCLE"/>
    <property type="match status" value="1"/>
</dbReference>
<evidence type="ECO:0000259" key="2">
    <source>
        <dbReference type="Pfam" id="PF12697"/>
    </source>
</evidence>
<dbReference type="SUPFAM" id="SSF53474">
    <property type="entry name" value="alpha/beta-Hydrolases"/>
    <property type="match status" value="1"/>
</dbReference>
<dbReference type="AlphaFoldDB" id="A0A6L9UKZ0"/>
<evidence type="ECO:0000256" key="1">
    <source>
        <dbReference type="ARBA" id="ARBA00022801"/>
    </source>
</evidence>
<evidence type="ECO:0000313" key="4">
    <source>
        <dbReference type="Proteomes" id="UP000483035"/>
    </source>
</evidence>
<reference evidence="3 4" key="1">
    <citation type="submission" date="2019-12" db="EMBL/GenBank/DDBJ databases">
        <title>Rhizobium genotypes associated with high levels of biological nitrogen fixation by grain legumes in a temperate-maritime cropping system.</title>
        <authorList>
            <person name="Maluk M."/>
            <person name="Francesc Ferrando Molina F."/>
            <person name="Lopez Del Egido L."/>
            <person name="Lafos M."/>
            <person name="Langarica-Fuentes A."/>
            <person name="Gebre Yohannes G."/>
            <person name="Young M.W."/>
            <person name="Martin P."/>
            <person name="Gantlett R."/>
            <person name="Kenicer G."/>
            <person name="Hawes C."/>
            <person name="Begg G.S."/>
            <person name="Quilliam R.S."/>
            <person name="Squire G.R."/>
            <person name="Poole P.S."/>
            <person name="Young P.W."/>
            <person name="Iannetta P.M."/>
            <person name="James E.K."/>
        </authorList>
    </citation>
    <scope>NUCLEOTIDE SEQUENCE [LARGE SCALE GENOMIC DNA]</scope>
    <source>
        <strain evidence="3 4">JHI1118</strain>
    </source>
</reference>
<dbReference type="InterPro" id="IPR050266">
    <property type="entry name" value="AB_hydrolase_sf"/>
</dbReference>
<dbReference type="GO" id="GO:0016787">
    <property type="term" value="F:hydrolase activity"/>
    <property type="evidence" value="ECO:0007669"/>
    <property type="project" value="UniProtKB-KW"/>
</dbReference>
<protein>
    <submittedName>
        <fullName evidence="3">Alpha/beta fold hydrolase</fullName>
    </submittedName>
</protein>
<keyword evidence="1 3" id="KW-0378">Hydrolase</keyword>
<dbReference type="PRINTS" id="PR00111">
    <property type="entry name" value="ABHYDROLASE"/>
</dbReference>
<evidence type="ECO:0000313" key="3">
    <source>
        <dbReference type="EMBL" id="NEI74500.1"/>
    </source>
</evidence>
<name>A0A6L9UKZ0_9HYPH</name>
<dbReference type="EMBL" id="WUEY01000032">
    <property type="protein sequence ID" value="NEI74500.1"/>
    <property type="molecule type" value="Genomic_DNA"/>
</dbReference>
<accession>A0A6L9UKZ0</accession>
<dbReference type="InterPro" id="IPR029058">
    <property type="entry name" value="AB_hydrolase_fold"/>
</dbReference>
<dbReference type="GO" id="GO:0016020">
    <property type="term" value="C:membrane"/>
    <property type="evidence" value="ECO:0007669"/>
    <property type="project" value="TreeGrafter"/>
</dbReference>
<feature type="domain" description="AB hydrolase-1" evidence="2">
    <location>
        <begin position="58"/>
        <end position="273"/>
    </location>
</feature>
<comment type="caution">
    <text evidence="3">The sequence shown here is derived from an EMBL/GenBank/DDBJ whole genome shotgun (WGS) entry which is preliminary data.</text>
</comment>
<dbReference type="PANTHER" id="PTHR43798">
    <property type="entry name" value="MONOACYLGLYCEROL LIPASE"/>
    <property type="match status" value="1"/>
</dbReference>
<dbReference type="InterPro" id="IPR000639">
    <property type="entry name" value="Epox_hydrolase-like"/>
</dbReference>
<gene>
    <name evidence="3" type="ORF">GR212_33675</name>
</gene>
<dbReference type="Pfam" id="PF12697">
    <property type="entry name" value="Abhydrolase_6"/>
    <property type="match status" value="1"/>
</dbReference>
<dbReference type="Gene3D" id="3.40.50.1820">
    <property type="entry name" value="alpha/beta hydrolase"/>
    <property type="match status" value="1"/>
</dbReference>
<dbReference type="RefSeq" id="WP_163993837.1">
    <property type="nucleotide sequence ID" value="NZ_WUEY01000032.1"/>
</dbReference>
<organism evidence="3 4">
    <name type="scientific">Rhizobium lusitanum</name>
    <dbReference type="NCBI Taxonomy" id="293958"/>
    <lineage>
        <taxon>Bacteria</taxon>
        <taxon>Pseudomonadati</taxon>
        <taxon>Pseudomonadota</taxon>
        <taxon>Alphaproteobacteria</taxon>
        <taxon>Hyphomicrobiales</taxon>
        <taxon>Rhizobiaceae</taxon>
        <taxon>Rhizobium/Agrobacterium group</taxon>
        <taxon>Rhizobium</taxon>
    </lineage>
</organism>
<dbReference type="PRINTS" id="PR00412">
    <property type="entry name" value="EPOXHYDRLASE"/>
</dbReference>
<proteinExistence type="predicted"/>
<dbReference type="Proteomes" id="UP000483035">
    <property type="component" value="Unassembled WGS sequence"/>
</dbReference>